<reference evidence="1 2" key="1">
    <citation type="journal article" date="2006" name="J. Gen. Virol.">
        <title>Sequence analysis of the Choristoneura occidentalis granulovirus genome.</title>
        <authorList>
            <person name="Escasa S.R."/>
            <person name="Lauzon H.A.M."/>
            <person name="Mathur A.C."/>
            <person name="Krell P.J."/>
            <person name="Arif B.M."/>
        </authorList>
    </citation>
    <scope>NUCLEOTIDE SEQUENCE [LARGE SCALE GENOMIC DNA]</scope>
</reference>
<proteinExistence type="predicted"/>
<dbReference type="OrthoDB" id="19212at10239"/>
<evidence type="ECO:0000313" key="2">
    <source>
        <dbReference type="Proteomes" id="UP000202317"/>
    </source>
</evidence>
<organism evidence="1 2">
    <name type="scientific">Choristoneura occidentalis granulovirus</name>
    <dbReference type="NCBI Taxonomy" id="364745"/>
    <lineage>
        <taxon>Viruses</taxon>
        <taxon>Viruses incertae sedis</taxon>
        <taxon>Naldaviricetes</taxon>
        <taxon>Lefavirales</taxon>
        <taxon>Baculoviridae</taxon>
        <taxon>Betabaculovirus</taxon>
        <taxon>Betabaculovirus chofumiferanae</taxon>
    </lineage>
</organism>
<dbReference type="RefSeq" id="YP_654450.1">
    <property type="nucleotide sequence ID" value="NC_008168.1"/>
</dbReference>
<evidence type="ECO:0000313" key="1">
    <source>
        <dbReference type="EMBL" id="ABC61163.1"/>
    </source>
</evidence>
<gene>
    <name evidence="1" type="primary">lef-2</name>
</gene>
<dbReference type="InterPro" id="IPR004283">
    <property type="entry name" value="Lef-2"/>
</dbReference>
<dbReference type="EMBL" id="DQ333351">
    <property type="protein sequence ID" value="ABC61163.1"/>
    <property type="molecule type" value="Genomic_DNA"/>
</dbReference>
<sequence length="188" mass="22262">MYGRIFNHLCSPTFHYSMEEYHPRVAIDETKTYKIDKFLRRFNNIGANNTFLPGGRYFVMSGKTLKMLVEKSPDFEEEQLIIQDAKKRNVCFLGVLDDRNDLIGLYRKLFYTNRNPKSLQAFNNLCVRVRKQRYTNRQCFNYLIVKQLQCKTCENACVYKALKNFYKQEKKCVAQVDNLIAKENGFCL</sequence>
<keyword evidence="2" id="KW-1185">Reference proteome</keyword>
<dbReference type="KEGG" id="vg:4155890"/>
<dbReference type="GO" id="GO:0019083">
    <property type="term" value="P:viral transcription"/>
    <property type="evidence" value="ECO:0007669"/>
    <property type="project" value="InterPro"/>
</dbReference>
<accession>Q1A4R7</accession>
<name>Q1A4R7_9BBAC</name>
<dbReference type="Pfam" id="PF03041">
    <property type="entry name" value="Baculo_LEF-2"/>
    <property type="match status" value="1"/>
</dbReference>
<dbReference type="Proteomes" id="UP000202317">
    <property type="component" value="Segment"/>
</dbReference>
<dbReference type="GeneID" id="4155890"/>
<protein>
    <submittedName>
        <fullName evidence="1">LEF-2</fullName>
    </submittedName>
</protein>